<evidence type="ECO:0000313" key="2">
    <source>
        <dbReference type="Proteomes" id="UP000187085"/>
    </source>
</evidence>
<name>A0A1R1L6U0_9MICC</name>
<evidence type="ECO:0000313" key="1">
    <source>
        <dbReference type="EMBL" id="OMH23258.1"/>
    </source>
</evidence>
<reference evidence="1 2" key="1">
    <citation type="submission" date="2016-12" db="EMBL/GenBank/DDBJ databases">
        <title>Draft genome of Tersicoccus phoenicis 1P05MA.</title>
        <authorList>
            <person name="Nakajima Y."/>
            <person name="Yoshizawa S."/>
            <person name="Nakamura K."/>
            <person name="Ogura Y."/>
            <person name="Hayashi T."/>
            <person name="Kogure K."/>
        </authorList>
    </citation>
    <scope>NUCLEOTIDE SEQUENCE [LARGE SCALE GENOMIC DNA]</scope>
    <source>
        <strain evidence="1 2">1p05MA</strain>
    </source>
</reference>
<keyword evidence="2" id="KW-1185">Reference proteome</keyword>
<sequence>MSDHDDLTFTEPVHLDLEFRDGRSGGTILHLRQGLFPAAVVVPSTEGWHSSFTRLDALLATTW</sequence>
<dbReference type="EMBL" id="MRDE01000076">
    <property type="protein sequence ID" value="OMH23258.1"/>
    <property type="molecule type" value="Genomic_DNA"/>
</dbReference>
<dbReference type="Gene3D" id="3.30.530.20">
    <property type="match status" value="1"/>
</dbReference>
<dbReference type="RefSeq" id="WP_076705229.1">
    <property type="nucleotide sequence ID" value="NZ_MRDE01000076.1"/>
</dbReference>
<gene>
    <name evidence="1" type="ORF">BKD30_12940</name>
</gene>
<dbReference type="OrthoDB" id="3365660at2"/>
<organism evidence="1 2">
    <name type="scientific">Tersicoccus phoenicis</name>
    <dbReference type="NCBI Taxonomy" id="554083"/>
    <lineage>
        <taxon>Bacteria</taxon>
        <taxon>Bacillati</taxon>
        <taxon>Actinomycetota</taxon>
        <taxon>Actinomycetes</taxon>
        <taxon>Micrococcales</taxon>
        <taxon>Micrococcaceae</taxon>
        <taxon>Tersicoccus</taxon>
    </lineage>
</organism>
<dbReference type="InterPro" id="IPR023393">
    <property type="entry name" value="START-like_dom_sf"/>
</dbReference>
<proteinExistence type="predicted"/>
<dbReference type="Proteomes" id="UP000187085">
    <property type="component" value="Unassembled WGS sequence"/>
</dbReference>
<comment type="caution">
    <text evidence="1">The sequence shown here is derived from an EMBL/GenBank/DDBJ whole genome shotgun (WGS) entry which is preliminary data.</text>
</comment>
<accession>A0A1R1L6U0</accession>
<protein>
    <submittedName>
        <fullName evidence="1">Uncharacterized protein</fullName>
    </submittedName>
</protein>
<dbReference type="SUPFAM" id="SSF55961">
    <property type="entry name" value="Bet v1-like"/>
    <property type="match status" value="1"/>
</dbReference>
<dbReference type="AlphaFoldDB" id="A0A1R1L6U0"/>